<protein>
    <submittedName>
        <fullName evidence="2">Putative secreted protein</fullName>
    </submittedName>
</protein>
<feature type="chain" id="PRO_5032508998" evidence="1">
    <location>
        <begin position="20"/>
        <end position="234"/>
    </location>
</feature>
<keyword evidence="3" id="KW-1185">Reference proteome</keyword>
<keyword evidence="1" id="KW-0732">Signal</keyword>
<evidence type="ECO:0000313" key="2">
    <source>
        <dbReference type="EMBL" id="MBB5219504.1"/>
    </source>
</evidence>
<dbReference type="InterPro" id="IPR018725">
    <property type="entry name" value="DUF2259_secreted"/>
</dbReference>
<accession>A0A840SF42</accession>
<dbReference type="AlphaFoldDB" id="A0A840SF42"/>
<proteinExistence type="predicted"/>
<sequence length="234" mass="27017">MKRFFMIAAAALISLSLYAGDAAVYEDLGFSQDGKTYLFGQYGKTDKDFQGWAEIYTVDVAENDYVKNEVYKTDPKELAKDASGKQAFNTLLERTEWKRSKYKAHPSKPEELLYLRETDSKKSTDEIVFRDFESEAERFYRIQLVPEYEGSGKNVRSKYYIDVKLTTKDGGILDRWKVGTPDLKRKGITSYLIDRIFTSKDKESLVIVVQKTLEDDKGTSIRYMVETLRFTGKN</sequence>
<evidence type="ECO:0000256" key="1">
    <source>
        <dbReference type="SAM" id="SignalP"/>
    </source>
</evidence>
<name>A0A840SF42_9SPIR</name>
<feature type="signal peptide" evidence="1">
    <location>
        <begin position="1"/>
        <end position="19"/>
    </location>
</feature>
<dbReference type="RefSeq" id="WP_184652933.1">
    <property type="nucleotide sequence ID" value="NZ_JACHFR010000003.1"/>
</dbReference>
<evidence type="ECO:0000313" key="3">
    <source>
        <dbReference type="Proteomes" id="UP000578697"/>
    </source>
</evidence>
<dbReference type="Pfam" id="PF10016">
    <property type="entry name" value="DUF2259"/>
    <property type="match status" value="1"/>
</dbReference>
<organism evidence="2 3">
    <name type="scientific">Treponema rectale</name>
    <dbReference type="NCBI Taxonomy" id="744512"/>
    <lineage>
        <taxon>Bacteria</taxon>
        <taxon>Pseudomonadati</taxon>
        <taxon>Spirochaetota</taxon>
        <taxon>Spirochaetia</taxon>
        <taxon>Spirochaetales</taxon>
        <taxon>Treponemataceae</taxon>
        <taxon>Treponema</taxon>
    </lineage>
</organism>
<comment type="caution">
    <text evidence="2">The sequence shown here is derived from an EMBL/GenBank/DDBJ whole genome shotgun (WGS) entry which is preliminary data.</text>
</comment>
<dbReference type="Proteomes" id="UP000578697">
    <property type="component" value="Unassembled WGS sequence"/>
</dbReference>
<gene>
    <name evidence="2" type="ORF">HNP77_001886</name>
</gene>
<dbReference type="EMBL" id="JACHFR010000003">
    <property type="protein sequence ID" value="MBB5219504.1"/>
    <property type="molecule type" value="Genomic_DNA"/>
</dbReference>
<reference evidence="2 3" key="1">
    <citation type="submission" date="2020-08" db="EMBL/GenBank/DDBJ databases">
        <title>Genomic Encyclopedia of Type Strains, Phase IV (KMG-IV): sequencing the most valuable type-strain genomes for metagenomic binning, comparative biology and taxonomic classification.</title>
        <authorList>
            <person name="Goeker M."/>
        </authorList>
    </citation>
    <scope>NUCLEOTIDE SEQUENCE [LARGE SCALE GENOMIC DNA]</scope>
    <source>
        <strain evidence="2 3">DSM 103679</strain>
    </source>
</reference>